<dbReference type="CDD" id="cd00082">
    <property type="entry name" value="HisKA"/>
    <property type="match status" value="1"/>
</dbReference>
<comment type="catalytic activity">
    <reaction evidence="1">
        <text>ATP + protein L-histidine = ADP + protein N-phospho-L-histidine.</text>
        <dbReference type="EC" id="2.7.13.3"/>
    </reaction>
</comment>
<dbReference type="Proteomes" id="UP000229740">
    <property type="component" value="Unassembled WGS sequence"/>
</dbReference>
<feature type="domain" description="Histidine kinase" evidence="4">
    <location>
        <begin position="199"/>
        <end position="504"/>
    </location>
</feature>
<dbReference type="Gene3D" id="1.10.287.130">
    <property type="match status" value="1"/>
</dbReference>
<dbReference type="InterPro" id="IPR011006">
    <property type="entry name" value="CheY-like_superfamily"/>
</dbReference>
<evidence type="ECO:0000313" key="6">
    <source>
        <dbReference type="Proteomes" id="UP000229740"/>
    </source>
</evidence>
<dbReference type="InterPro" id="IPR003661">
    <property type="entry name" value="HisK_dim/P_dom"/>
</dbReference>
<dbReference type="EC" id="2.7.13.3" evidence="2"/>
<dbReference type="InterPro" id="IPR036097">
    <property type="entry name" value="HisK_dim/P_sf"/>
</dbReference>
<gene>
    <name evidence="5" type="ORF">CSB45_04695</name>
</gene>
<dbReference type="PANTHER" id="PTHR43065">
    <property type="entry name" value="SENSOR HISTIDINE KINASE"/>
    <property type="match status" value="1"/>
</dbReference>
<dbReference type="InterPro" id="IPR003594">
    <property type="entry name" value="HATPase_dom"/>
</dbReference>
<dbReference type="PROSITE" id="PS50109">
    <property type="entry name" value="HIS_KIN"/>
    <property type="match status" value="1"/>
</dbReference>
<protein>
    <recommendedName>
        <fullName evidence="2">histidine kinase</fullName>
        <ecNumber evidence="2">2.7.13.3</ecNumber>
    </recommendedName>
</protein>
<dbReference type="SMART" id="SM00387">
    <property type="entry name" value="HATPase_c"/>
    <property type="match status" value="1"/>
</dbReference>
<organism evidence="5 6">
    <name type="scientific">candidate division KSB3 bacterium</name>
    <dbReference type="NCBI Taxonomy" id="2044937"/>
    <lineage>
        <taxon>Bacteria</taxon>
        <taxon>candidate division KSB3</taxon>
    </lineage>
</organism>
<dbReference type="AlphaFoldDB" id="A0A2G6E7C0"/>
<accession>A0A2G6E7C0</accession>
<dbReference type="InterPro" id="IPR004358">
    <property type="entry name" value="Sig_transdc_His_kin-like_C"/>
</dbReference>
<dbReference type="InterPro" id="IPR036890">
    <property type="entry name" value="HATPase_C_sf"/>
</dbReference>
<proteinExistence type="predicted"/>
<evidence type="ECO:0000259" key="4">
    <source>
        <dbReference type="PROSITE" id="PS50109"/>
    </source>
</evidence>
<dbReference type="SUPFAM" id="SSF47384">
    <property type="entry name" value="Homodimeric domain of signal transducing histidine kinase"/>
    <property type="match status" value="1"/>
</dbReference>
<dbReference type="EMBL" id="PDPS01000024">
    <property type="protein sequence ID" value="PID57993.1"/>
    <property type="molecule type" value="Genomic_DNA"/>
</dbReference>
<evidence type="ECO:0000256" key="2">
    <source>
        <dbReference type="ARBA" id="ARBA00012438"/>
    </source>
</evidence>
<evidence type="ECO:0000256" key="3">
    <source>
        <dbReference type="ARBA" id="ARBA00022553"/>
    </source>
</evidence>
<dbReference type="SUPFAM" id="SSF52172">
    <property type="entry name" value="CheY-like"/>
    <property type="match status" value="1"/>
</dbReference>
<name>A0A2G6E7C0_9BACT</name>
<dbReference type="Pfam" id="PF02518">
    <property type="entry name" value="HATPase_c"/>
    <property type="match status" value="1"/>
</dbReference>
<keyword evidence="3" id="KW-0597">Phosphoprotein</keyword>
<dbReference type="InterPro" id="IPR005467">
    <property type="entry name" value="His_kinase_dom"/>
</dbReference>
<sequence>MDCRKIHLMAADGEKYECTGQNTMDDGQGVLPVLAIGEKTGAIQRLVQRLLREQLPVIHTYSPTEAKKHAEGQNAIIIADIEFLEARHLQWSDMTENSSRAVWLLLLPSGREDELADLLCRPSVFYALRSPWKEDEVRALVLRAAERSTLLQQQQELRRQTENLQKRLLLKKKSLSETRALGRLIHSEKMVILGQMVAGIAHELNTPLGVINAAVSNMSHHLRELMQSVEDFKRAGMGQADLNRIIEVIEEMLSALNGGQRRSSGEIRATQKHLMDILEQQKIRDSRRVAKDIARMELSEYTDVLLDLSAIYGSDTLFTFLTHCNRIISSTRDIHLSIEMLIRIVRALKNYSYPKSETLELVDIHSSLETAVVLLHNKFKHHIRIETHWGDIPEVWCYPGDLSQVWINIINNAIQAIEADGHIEIDTFQTPEYVGVRISDTGNGIPAEIQSRIFDIDFTTKSRNEGTGLGLYIARQIIEKHQGSITVDSVPGQTIFEVLLPFKPAS</sequence>
<dbReference type="PRINTS" id="PR00344">
    <property type="entry name" value="BCTRLSENSOR"/>
</dbReference>
<dbReference type="GO" id="GO:0000155">
    <property type="term" value="F:phosphorelay sensor kinase activity"/>
    <property type="evidence" value="ECO:0007669"/>
    <property type="project" value="InterPro"/>
</dbReference>
<evidence type="ECO:0000313" key="5">
    <source>
        <dbReference type="EMBL" id="PID57993.1"/>
    </source>
</evidence>
<dbReference type="Gene3D" id="3.30.565.10">
    <property type="entry name" value="Histidine kinase-like ATPase, C-terminal domain"/>
    <property type="match status" value="1"/>
</dbReference>
<comment type="caution">
    <text evidence="5">The sequence shown here is derived from an EMBL/GenBank/DDBJ whole genome shotgun (WGS) entry which is preliminary data.</text>
</comment>
<dbReference type="PANTHER" id="PTHR43065:SF48">
    <property type="entry name" value="HISTIDINE KINASE"/>
    <property type="match status" value="1"/>
</dbReference>
<reference evidence="5 6" key="1">
    <citation type="submission" date="2017-10" db="EMBL/GenBank/DDBJ databases">
        <title>Novel microbial diversity and functional potential in the marine mammal oral microbiome.</title>
        <authorList>
            <person name="Dudek N.K."/>
            <person name="Sun C.L."/>
            <person name="Burstein D."/>
            <person name="Kantor R.S."/>
            <person name="Aliaga Goltsman D.S."/>
            <person name="Bik E.M."/>
            <person name="Thomas B.C."/>
            <person name="Banfield J.F."/>
            <person name="Relman D.A."/>
        </authorList>
    </citation>
    <scope>NUCLEOTIDE SEQUENCE [LARGE SCALE GENOMIC DNA]</scope>
    <source>
        <strain evidence="5">DOLZORAL124_49_17</strain>
    </source>
</reference>
<dbReference type="SUPFAM" id="SSF55874">
    <property type="entry name" value="ATPase domain of HSP90 chaperone/DNA topoisomerase II/histidine kinase"/>
    <property type="match status" value="1"/>
</dbReference>
<evidence type="ECO:0000256" key="1">
    <source>
        <dbReference type="ARBA" id="ARBA00000085"/>
    </source>
</evidence>